<evidence type="ECO:0000259" key="6">
    <source>
        <dbReference type="Pfam" id="PF25917"/>
    </source>
</evidence>
<dbReference type="Pfam" id="PF25944">
    <property type="entry name" value="Beta-barrel_RND"/>
    <property type="match status" value="1"/>
</dbReference>
<feature type="compositionally biased region" description="Polar residues" evidence="4">
    <location>
        <begin position="392"/>
        <end position="407"/>
    </location>
</feature>
<dbReference type="GO" id="GO:0022857">
    <property type="term" value="F:transmembrane transporter activity"/>
    <property type="evidence" value="ECO:0007669"/>
    <property type="project" value="InterPro"/>
</dbReference>
<evidence type="ECO:0000259" key="7">
    <source>
        <dbReference type="Pfam" id="PF25944"/>
    </source>
</evidence>
<dbReference type="STRING" id="1123510.GCA_000620025_02086"/>
<feature type="domain" description="Multidrug resistance protein MdtA-like alpha-helical hairpin" evidence="5">
    <location>
        <begin position="114"/>
        <end position="184"/>
    </location>
</feature>
<dbReference type="Gene3D" id="1.10.287.470">
    <property type="entry name" value="Helix hairpin bin"/>
    <property type="match status" value="1"/>
</dbReference>
<dbReference type="EMBL" id="AP018933">
    <property type="protein sequence ID" value="BBG30628.1"/>
    <property type="molecule type" value="Genomic_DNA"/>
</dbReference>
<keyword evidence="3" id="KW-0175">Coiled coil</keyword>
<evidence type="ECO:0000313" key="9">
    <source>
        <dbReference type="EMBL" id="BBG30628.1"/>
    </source>
</evidence>
<evidence type="ECO:0000259" key="5">
    <source>
        <dbReference type="Pfam" id="PF25876"/>
    </source>
</evidence>
<dbReference type="Pfam" id="PF25967">
    <property type="entry name" value="RND-MFP_C"/>
    <property type="match status" value="1"/>
</dbReference>
<keyword evidence="10" id="KW-1185">Reference proteome</keyword>
<dbReference type="InterPro" id="IPR058624">
    <property type="entry name" value="MdtA-like_HH"/>
</dbReference>
<feature type="domain" description="Multidrug resistance protein MdtA-like beta-barrel" evidence="7">
    <location>
        <begin position="219"/>
        <end position="305"/>
    </location>
</feature>
<organism evidence="9 10">
    <name type="scientific">Zymobacter palmae</name>
    <dbReference type="NCBI Taxonomy" id="33074"/>
    <lineage>
        <taxon>Bacteria</taxon>
        <taxon>Pseudomonadati</taxon>
        <taxon>Pseudomonadota</taxon>
        <taxon>Gammaproteobacteria</taxon>
        <taxon>Oceanospirillales</taxon>
        <taxon>Halomonadaceae</taxon>
        <taxon>Zymobacter group</taxon>
        <taxon>Zymobacter</taxon>
    </lineage>
</organism>
<dbReference type="Proteomes" id="UP000267342">
    <property type="component" value="Chromosome"/>
</dbReference>
<dbReference type="SUPFAM" id="SSF111369">
    <property type="entry name" value="HlyD-like secretion proteins"/>
    <property type="match status" value="1"/>
</dbReference>
<dbReference type="NCBIfam" id="TIGR01730">
    <property type="entry name" value="RND_mfp"/>
    <property type="match status" value="1"/>
</dbReference>
<sequence>MIEISRYKPVMWGLAATLVLMGTGCSEGSSAGKAASANGESAQKAPAAKAEVAQVSRRNIPLDKRYPAMIRSDAAVSIVARVSGRLESQHYKPGEQVRPGQLLYVIEQAPYKAELAQAQANLASAQATYENARRDNQRYETLFQKGAISQQSRDSARNTLATSLASVQQTKAALDSARINLDYTEVRAPTAGQAGLNEVNIGTVMTANTELTTVTPVDPLEVRFQLPQRDAFQLRQQIGRAGVPDVQAVLEFPGISGDAASNLVGKLDFLGSNVDQGTSTVEARASFSNPQHLFLPGQFVRVHLQNMVRFNAFAVPQIAVKQGLMGPQVLVLDQNNHLQGRLVKLGDQAGNWQIIDEGLASGDRVVFSDPGSLSEGMTVDPQPWSGDHDANAQDSSSSAEAGQNSGA</sequence>
<feature type="coiled-coil region" evidence="3">
    <location>
        <begin position="115"/>
        <end position="142"/>
    </location>
</feature>
<dbReference type="GO" id="GO:0030313">
    <property type="term" value="C:cell envelope"/>
    <property type="evidence" value="ECO:0007669"/>
    <property type="project" value="UniProtKB-SubCell"/>
</dbReference>
<dbReference type="InterPro" id="IPR058626">
    <property type="entry name" value="MdtA-like_b-barrel"/>
</dbReference>
<comment type="similarity">
    <text evidence="2">Belongs to the membrane fusion protein (MFP) (TC 8.A.1) family.</text>
</comment>
<proteinExistence type="inferred from homology"/>
<dbReference type="GO" id="GO:0005886">
    <property type="term" value="C:plasma membrane"/>
    <property type="evidence" value="ECO:0007669"/>
    <property type="project" value="TreeGrafter"/>
</dbReference>
<gene>
    <name evidence="9" type="ORF">ZBT109_1882</name>
</gene>
<dbReference type="InterPro" id="IPR058625">
    <property type="entry name" value="MdtA-like_BSH"/>
</dbReference>
<accession>A0A348HG76</accession>
<evidence type="ECO:0000256" key="3">
    <source>
        <dbReference type="SAM" id="Coils"/>
    </source>
</evidence>
<comment type="subcellular location">
    <subcellularLocation>
        <location evidence="1">Cell inner membrane</location>
        <topology evidence="1">Lipid-anchor</topology>
    </subcellularLocation>
</comment>
<dbReference type="Gene3D" id="2.40.50.100">
    <property type="match status" value="1"/>
</dbReference>
<evidence type="ECO:0000313" key="10">
    <source>
        <dbReference type="Proteomes" id="UP000267342"/>
    </source>
</evidence>
<dbReference type="InterPro" id="IPR006143">
    <property type="entry name" value="RND_pump_MFP"/>
</dbReference>
<dbReference type="OrthoDB" id="9800613at2"/>
<feature type="domain" description="Multidrug resistance protein MdtA-like C-terminal permuted SH3" evidence="8">
    <location>
        <begin position="311"/>
        <end position="368"/>
    </location>
</feature>
<dbReference type="PANTHER" id="PTHR30158">
    <property type="entry name" value="ACRA/E-RELATED COMPONENT OF DRUG EFFLUX TRANSPORTER"/>
    <property type="match status" value="1"/>
</dbReference>
<evidence type="ECO:0000259" key="8">
    <source>
        <dbReference type="Pfam" id="PF25967"/>
    </source>
</evidence>
<dbReference type="Pfam" id="PF25917">
    <property type="entry name" value="BSH_RND"/>
    <property type="match status" value="1"/>
</dbReference>
<dbReference type="PROSITE" id="PS51257">
    <property type="entry name" value="PROKAR_LIPOPROTEIN"/>
    <property type="match status" value="1"/>
</dbReference>
<dbReference type="AlphaFoldDB" id="A0A348HG76"/>
<dbReference type="InterPro" id="IPR058627">
    <property type="entry name" value="MdtA-like_C"/>
</dbReference>
<dbReference type="KEGG" id="zpl:ZBT109_1882"/>
<evidence type="ECO:0000256" key="1">
    <source>
        <dbReference type="ARBA" id="ARBA00004519"/>
    </source>
</evidence>
<feature type="region of interest" description="Disordered" evidence="4">
    <location>
        <begin position="366"/>
        <end position="407"/>
    </location>
</feature>
<dbReference type="Gene3D" id="2.40.420.20">
    <property type="match status" value="1"/>
</dbReference>
<dbReference type="GO" id="GO:0046677">
    <property type="term" value="P:response to antibiotic"/>
    <property type="evidence" value="ECO:0007669"/>
    <property type="project" value="TreeGrafter"/>
</dbReference>
<feature type="domain" description="Multidrug resistance protein MdtA-like barrel-sandwich hybrid" evidence="6">
    <location>
        <begin position="76"/>
        <end position="215"/>
    </location>
</feature>
<name>A0A348HG76_9GAMM</name>
<reference evidence="9 10" key="1">
    <citation type="submission" date="2018-09" db="EMBL/GenBank/DDBJ databases">
        <title>Zymobacter palmae IAM14233 (=T109) whole genome analysis.</title>
        <authorList>
            <person name="Yanase H."/>
        </authorList>
    </citation>
    <scope>NUCLEOTIDE SEQUENCE [LARGE SCALE GENOMIC DNA]</scope>
    <source>
        <strain evidence="9 10">IAM14233</strain>
    </source>
</reference>
<dbReference type="Gene3D" id="2.40.30.170">
    <property type="match status" value="1"/>
</dbReference>
<evidence type="ECO:0000256" key="4">
    <source>
        <dbReference type="SAM" id="MobiDB-lite"/>
    </source>
</evidence>
<evidence type="ECO:0000256" key="2">
    <source>
        <dbReference type="ARBA" id="ARBA00009477"/>
    </source>
</evidence>
<protein>
    <submittedName>
        <fullName evidence="9">Membrane-fusion protein</fullName>
    </submittedName>
</protein>
<dbReference type="Pfam" id="PF25876">
    <property type="entry name" value="HH_MFP_RND"/>
    <property type="match status" value="1"/>
</dbReference>
<dbReference type="RefSeq" id="WP_051523804.1">
    <property type="nucleotide sequence ID" value="NZ_AP018933.1"/>
</dbReference>